<sequence>MAVLDAVRAPVRPLGGFFATALDTAVAATRLPFPGREFIEQTRFIIRVSIVPALLLVIPYLGVVLFLINQLLAEIGALDLAGAAAGLVVLTNAAPIAAVLVVSGAGATAIAADLGSRVIREEIDAMKVLGIDPIHRLVLPRVVAMTLVSTCLTLMLSVVGLVAGYIVSVGFQGASPGQFVANLSLLAGPGEFYSGLAKGLTFGLLGGLIACHRGLATTGGPKAVGEAVNETVVISFMALFLANALISAVRIQFGLGTL</sequence>
<dbReference type="InterPro" id="IPR030802">
    <property type="entry name" value="Permease_MalE"/>
</dbReference>
<comment type="caution">
    <text evidence="2">The sequence shown here is derived from an EMBL/GenBank/DDBJ whole genome shotgun (WGS) entry which is preliminary data.</text>
</comment>
<feature type="transmembrane region" description="Helical" evidence="1">
    <location>
        <begin position="192"/>
        <end position="211"/>
    </location>
</feature>
<feature type="transmembrane region" description="Helical" evidence="1">
    <location>
        <begin position="45"/>
        <end position="68"/>
    </location>
</feature>
<feature type="transmembrane region" description="Helical" evidence="1">
    <location>
        <begin position="142"/>
        <end position="167"/>
    </location>
</feature>
<evidence type="ECO:0000313" key="2">
    <source>
        <dbReference type="EMBL" id="GAA4115591.1"/>
    </source>
</evidence>
<keyword evidence="3" id="KW-1185">Reference proteome</keyword>
<dbReference type="PANTHER" id="PTHR30188">
    <property type="entry name" value="ABC TRANSPORTER PERMEASE PROTEIN-RELATED"/>
    <property type="match status" value="1"/>
</dbReference>
<dbReference type="RefSeq" id="WP_344732632.1">
    <property type="nucleotide sequence ID" value="NZ_BAAAZH010000011.1"/>
</dbReference>
<keyword evidence="1" id="KW-0472">Membrane</keyword>
<dbReference type="EMBL" id="BAAAZH010000011">
    <property type="protein sequence ID" value="GAA4115591.1"/>
    <property type="molecule type" value="Genomic_DNA"/>
</dbReference>
<feature type="transmembrane region" description="Helical" evidence="1">
    <location>
        <begin position="80"/>
        <end position="110"/>
    </location>
</feature>
<dbReference type="PANTHER" id="PTHR30188:SF4">
    <property type="entry name" value="PROTEIN TRIGALACTOSYLDIACYLGLYCEROL 1, CHLOROPLASTIC"/>
    <property type="match status" value="1"/>
</dbReference>
<dbReference type="Proteomes" id="UP001501495">
    <property type="component" value="Unassembled WGS sequence"/>
</dbReference>
<reference evidence="3" key="1">
    <citation type="journal article" date="2019" name="Int. J. Syst. Evol. Microbiol.">
        <title>The Global Catalogue of Microorganisms (GCM) 10K type strain sequencing project: providing services to taxonomists for standard genome sequencing and annotation.</title>
        <authorList>
            <consortium name="The Broad Institute Genomics Platform"/>
            <consortium name="The Broad Institute Genome Sequencing Center for Infectious Disease"/>
            <person name="Wu L."/>
            <person name="Ma J."/>
        </authorList>
    </citation>
    <scope>NUCLEOTIDE SEQUENCE [LARGE SCALE GENOMIC DNA]</scope>
    <source>
        <strain evidence="3">JCM 16703</strain>
    </source>
</reference>
<evidence type="ECO:0000313" key="3">
    <source>
        <dbReference type="Proteomes" id="UP001501495"/>
    </source>
</evidence>
<keyword evidence="1" id="KW-1133">Transmembrane helix</keyword>
<gene>
    <name evidence="2" type="ORF">GCM10022215_14550</name>
</gene>
<organism evidence="2 3">
    <name type="scientific">Nocardioides fonticola</name>
    <dbReference type="NCBI Taxonomy" id="450363"/>
    <lineage>
        <taxon>Bacteria</taxon>
        <taxon>Bacillati</taxon>
        <taxon>Actinomycetota</taxon>
        <taxon>Actinomycetes</taxon>
        <taxon>Propionibacteriales</taxon>
        <taxon>Nocardioidaceae</taxon>
        <taxon>Nocardioides</taxon>
    </lineage>
</organism>
<protein>
    <submittedName>
        <fullName evidence="2">ABC transporter permease</fullName>
    </submittedName>
</protein>
<accession>A0ABP7XG76</accession>
<proteinExistence type="predicted"/>
<feature type="transmembrane region" description="Helical" evidence="1">
    <location>
        <begin position="232"/>
        <end position="253"/>
    </location>
</feature>
<dbReference type="Pfam" id="PF02405">
    <property type="entry name" value="MlaE"/>
    <property type="match status" value="1"/>
</dbReference>
<name>A0ABP7XG76_9ACTN</name>
<keyword evidence="1" id="KW-0812">Transmembrane</keyword>
<evidence type="ECO:0000256" key="1">
    <source>
        <dbReference type="SAM" id="Phobius"/>
    </source>
</evidence>